<name>U5QFF4_GLOK1</name>
<sequence>MPHARLYRIAAGCLALLTLVLSSVAIADSAQDVLVSDPAFLVNDEEFDQQNAQFSWEDQAGNLWLGRVDPQTGDFLPNSGQSLLLDTGVVPIGQNHLGNGPEWALGNSSQIAYTKYNSTGQTALAVASFDGTNWSSTLLANSSNRLGPIGSKDPADPAPRILYAGTNRNGQPVAMWREIARPATERVIPGLSPPGGSWVAGERAVVYPRKSKGTQQIYEFFIDTATTVQVSSDDGNKSTPFMWRAPEFDNDYVCFAIVDGTAIGVYRNVAGSWRRINTLQPPSPRHYLSSAENFIYNGKSYIFMLTSDSPNPQDATAPTDVWIAGIDPELPFYRQVSDQTVKVRRDPEVFIAASGPFIYFLEPVGYQKAIFRADTGLGSP</sequence>
<dbReference type="eggNOG" id="COG0823">
    <property type="taxonomic scope" value="Bacteria"/>
</dbReference>
<dbReference type="STRING" id="1183438.GKIL_1367"/>
<gene>
    <name evidence="2" type="ORF">GKIL_1367</name>
</gene>
<dbReference type="Proteomes" id="UP000017396">
    <property type="component" value="Chromosome"/>
</dbReference>
<dbReference type="HOGENOM" id="CLU_677503_0_0_3"/>
<dbReference type="KEGG" id="glj:GKIL_1367"/>
<evidence type="ECO:0000313" key="2">
    <source>
        <dbReference type="EMBL" id="AGY57613.1"/>
    </source>
</evidence>
<protein>
    <submittedName>
        <fullName evidence="2">Uncharacterized protein</fullName>
    </submittedName>
</protein>
<feature type="signal peptide" evidence="1">
    <location>
        <begin position="1"/>
        <end position="27"/>
    </location>
</feature>
<proteinExistence type="predicted"/>
<dbReference type="EMBL" id="CP003587">
    <property type="protein sequence ID" value="AGY57613.1"/>
    <property type="molecule type" value="Genomic_DNA"/>
</dbReference>
<evidence type="ECO:0000256" key="1">
    <source>
        <dbReference type="SAM" id="SignalP"/>
    </source>
</evidence>
<dbReference type="AlphaFoldDB" id="U5QFF4"/>
<keyword evidence="3" id="KW-1185">Reference proteome</keyword>
<evidence type="ECO:0000313" key="3">
    <source>
        <dbReference type="Proteomes" id="UP000017396"/>
    </source>
</evidence>
<accession>U5QFF4</accession>
<dbReference type="OrthoDB" id="9799878at2"/>
<feature type="chain" id="PRO_5004663916" evidence="1">
    <location>
        <begin position="28"/>
        <end position="380"/>
    </location>
</feature>
<keyword evidence="1" id="KW-0732">Signal</keyword>
<dbReference type="RefSeq" id="WP_023172707.1">
    <property type="nucleotide sequence ID" value="NC_022600.1"/>
</dbReference>
<organism evidence="2 3">
    <name type="scientific">Gloeobacter kilaueensis (strain ATCC BAA-2537 / CCAP 1431/1 / ULC 316 / JS1)</name>
    <dbReference type="NCBI Taxonomy" id="1183438"/>
    <lineage>
        <taxon>Bacteria</taxon>
        <taxon>Bacillati</taxon>
        <taxon>Cyanobacteriota</taxon>
        <taxon>Cyanophyceae</taxon>
        <taxon>Gloeobacterales</taxon>
        <taxon>Gloeobacteraceae</taxon>
        <taxon>Gloeobacter</taxon>
    </lineage>
</organism>
<reference evidence="2 3" key="1">
    <citation type="journal article" date="2013" name="PLoS ONE">
        <title>Cultivation and Complete Genome Sequencing of Gloeobacter kilaueensis sp. nov., from a Lava Cave in Kilauea Caldera, Hawai'i.</title>
        <authorList>
            <person name="Saw J.H."/>
            <person name="Schatz M."/>
            <person name="Brown M.V."/>
            <person name="Kunkel D.D."/>
            <person name="Foster J.S."/>
            <person name="Shick H."/>
            <person name="Christensen S."/>
            <person name="Hou S."/>
            <person name="Wan X."/>
            <person name="Donachie S.P."/>
        </authorList>
    </citation>
    <scope>NUCLEOTIDE SEQUENCE [LARGE SCALE GENOMIC DNA]</scope>
    <source>
        <strain evidence="3">JS</strain>
    </source>
</reference>